<evidence type="ECO:0000313" key="10">
    <source>
        <dbReference type="Proteomes" id="UP000561681"/>
    </source>
</evidence>
<dbReference type="SUPFAM" id="SSF53041">
    <property type="entry name" value="Resolvase-like"/>
    <property type="match status" value="1"/>
</dbReference>
<dbReference type="Gene3D" id="3.90.1750.20">
    <property type="entry name" value="Putative Large Serine Recombinase, Chain B, Domain 2"/>
    <property type="match status" value="1"/>
</dbReference>
<accession>A0A7W7NA58</accession>
<dbReference type="InterPro" id="IPR025827">
    <property type="entry name" value="Zn_ribbon_recom_dom"/>
</dbReference>
<dbReference type="PROSITE" id="PS00397">
    <property type="entry name" value="RECOMBINASES_1"/>
    <property type="match status" value="1"/>
</dbReference>
<dbReference type="GO" id="GO:0003677">
    <property type="term" value="F:DNA binding"/>
    <property type="evidence" value="ECO:0007669"/>
    <property type="project" value="UniProtKB-KW"/>
</dbReference>
<dbReference type="GO" id="GO:0015074">
    <property type="term" value="P:DNA integration"/>
    <property type="evidence" value="ECO:0007669"/>
    <property type="project" value="UniProtKB-KW"/>
</dbReference>
<feature type="active site" description="O-(5'-phospho-DNA)-serine intermediate" evidence="4 5">
    <location>
        <position position="11"/>
    </location>
</feature>
<dbReference type="CDD" id="cd03768">
    <property type="entry name" value="SR_ResInv"/>
    <property type="match status" value="1"/>
</dbReference>
<dbReference type="AlphaFoldDB" id="A0A7W7NA58"/>
<feature type="coiled-coil region" evidence="6">
    <location>
        <begin position="454"/>
        <end position="481"/>
    </location>
</feature>
<evidence type="ECO:0000256" key="2">
    <source>
        <dbReference type="ARBA" id="ARBA00023125"/>
    </source>
</evidence>
<keyword evidence="1" id="KW-0229">DNA integration</keyword>
<proteinExistence type="predicted"/>
<sequence>MKRVAVYVRVSTMDQVFERQIADVKNYIHIEHRGQEFEIDIYSENLSGYREAAKRPELTKFLDLVEKDPSYYDCLYVTELSRLGRNPVQTRLIIEGLIAKKIQVCVTTTGAKMLNKYREPDKISIAVFQLLMEFADVEADTFKKRSASGLLQSARAGNANGSRNYPYGYRKDENKKLVVDEEEAEIIKEIFENYKNGFGFKKIAGFLNERKVPTRTNKAFGNQLMKFNTNKTADKVIWSDKTINDIVTNPLYKGLRRYKGEKLNKDEVYEGIIIKRGKDLFKAIILDAPSIVSAELFDECNKIVKTKTHRNSAVHYEYILKDLLSCGRCGRNMFAKYKPVVGGDKVYICSSRLIKGGNCGNAGVNITYLDSVIYDLLIGQNALLDKIDQSDKLIPTVKLEIEKLKKELSLAESELSKQNKRMQKLFILFRETEMDTEEYNRMASQDKKDLSTIVKRIEILKNSLREKNETLEKIANKDKDEDFIKKLAKDRPEIRLIFKQFIKKIYITKLSVGKDILLDVHFQIGNNRPESTLKIMIDQFATRAKQKIKYTYKLGYSYALVTQYDEKGVLLNSEEDIYSIFSQHMSKTIYEVEERNLLIL</sequence>
<evidence type="ECO:0000256" key="6">
    <source>
        <dbReference type="SAM" id="Coils"/>
    </source>
</evidence>
<evidence type="ECO:0000313" key="9">
    <source>
        <dbReference type="EMBL" id="MBB4804196.1"/>
    </source>
</evidence>
<dbReference type="GO" id="GO:0000150">
    <property type="term" value="F:DNA strand exchange activity"/>
    <property type="evidence" value="ECO:0007669"/>
    <property type="project" value="InterPro"/>
</dbReference>
<dbReference type="Pfam" id="PF00239">
    <property type="entry name" value="Resolvase"/>
    <property type="match status" value="1"/>
</dbReference>
<dbReference type="PROSITE" id="PS51737">
    <property type="entry name" value="RECOMBINASE_DNA_BIND"/>
    <property type="match status" value="1"/>
</dbReference>
<feature type="domain" description="Recombinase" evidence="8">
    <location>
        <begin position="166"/>
        <end position="310"/>
    </location>
</feature>
<dbReference type="InterPro" id="IPR038109">
    <property type="entry name" value="DNA_bind_recomb_sf"/>
</dbReference>
<dbReference type="PANTHER" id="PTHR30461:SF23">
    <property type="entry name" value="DNA RECOMBINASE-RELATED"/>
    <property type="match status" value="1"/>
</dbReference>
<dbReference type="EMBL" id="JACHLD010000008">
    <property type="protein sequence ID" value="MBB4804196.1"/>
    <property type="molecule type" value="Genomic_DNA"/>
</dbReference>
<dbReference type="InterPro" id="IPR011109">
    <property type="entry name" value="DNA_bind_recombinase_dom"/>
</dbReference>
<dbReference type="InterPro" id="IPR036162">
    <property type="entry name" value="Resolvase-like_N_sf"/>
</dbReference>
<dbReference type="Pfam" id="PF07508">
    <property type="entry name" value="Recombinase"/>
    <property type="match status" value="1"/>
</dbReference>
<dbReference type="SMART" id="SM00857">
    <property type="entry name" value="Resolvase"/>
    <property type="match status" value="1"/>
</dbReference>
<evidence type="ECO:0000259" key="7">
    <source>
        <dbReference type="PROSITE" id="PS51736"/>
    </source>
</evidence>
<evidence type="ECO:0000256" key="5">
    <source>
        <dbReference type="PROSITE-ProRule" id="PRU10137"/>
    </source>
</evidence>
<keyword evidence="3" id="KW-0233">DNA recombination</keyword>
<name>A0A7W7NA58_9FLAO</name>
<evidence type="ECO:0000259" key="8">
    <source>
        <dbReference type="PROSITE" id="PS51737"/>
    </source>
</evidence>
<evidence type="ECO:0000256" key="4">
    <source>
        <dbReference type="PIRSR" id="PIRSR606118-50"/>
    </source>
</evidence>
<keyword evidence="6" id="KW-0175">Coiled coil</keyword>
<reference evidence="9 10" key="1">
    <citation type="submission" date="2020-08" db="EMBL/GenBank/DDBJ databases">
        <title>Functional genomics of gut bacteria from endangered species of beetles.</title>
        <authorList>
            <person name="Carlos-Shanley C."/>
        </authorList>
    </citation>
    <scope>NUCLEOTIDE SEQUENCE [LARGE SCALE GENOMIC DNA]</scope>
    <source>
        <strain evidence="9 10">S00142</strain>
    </source>
</reference>
<comment type="caution">
    <text evidence="9">The sequence shown here is derived from an EMBL/GenBank/DDBJ whole genome shotgun (WGS) entry which is preliminary data.</text>
</comment>
<dbReference type="Pfam" id="PF13408">
    <property type="entry name" value="Zn_ribbon_recom"/>
    <property type="match status" value="1"/>
</dbReference>
<dbReference type="Gene3D" id="3.40.50.1390">
    <property type="entry name" value="Resolvase, N-terminal catalytic domain"/>
    <property type="match status" value="1"/>
</dbReference>
<feature type="coiled-coil region" evidence="6">
    <location>
        <begin position="394"/>
        <end position="421"/>
    </location>
</feature>
<dbReference type="InterPro" id="IPR006119">
    <property type="entry name" value="Resolv_N"/>
</dbReference>
<keyword evidence="2" id="KW-0238">DNA-binding</keyword>
<evidence type="ECO:0000256" key="1">
    <source>
        <dbReference type="ARBA" id="ARBA00022908"/>
    </source>
</evidence>
<dbReference type="PROSITE" id="PS51736">
    <property type="entry name" value="RECOMBINASES_3"/>
    <property type="match status" value="1"/>
</dbReference>
<dbReference type="Proteomes" id="UP000561681">
    <property type="component" value="Unassembled WGS sequence"/>
</dbReference>
<protein>
    <submittedName>
        <fullName evidence="9">DNA invertase Pin-like site-specific DNA recombinase</fullName>
    </submittedName>
</protein>
<dbReference type="RefSeq" id="WP_184166889.1">
    <property type="nucleotide sequence ID" value="NZ_JACHLD010000008.1"/>
</dbReference>
<dbReference type="PANTHER" id="PTHR30461">
    <property type="entry name" value="DNA-INVERTASE FROM LAMBDOID PROPHAGE"/>
    <property type="match status" value="1"/>
</dbReference>
<dbReference type="InterPro" id="IPR050639">
    <property type="entry name" value="SSR_resolvase"/>
</dbReference>
<organism evidence="9 10">
    <name type="scientific">Flavobacterium nitrogenifigens</name>
    <dbReference type="NCBI Taxonomy" id="1617283"/>
    <lineage>
        <taxon>Bacteria</taxon>
        <taxon>Pseudomonadati</taxon>
        <taxon>Bacteroidota</taxon>
        <taxon>Flavobacteriia</taxon>
        <taxon>Flavobacteriales</taxon>
        <taxon>Flavobacteriaceae</taxon>
        <taxon>Flavobacterium</taxon>
    </lineage>
</organism>
<feature type="domain" description="Resolvase/invertase-type recombinase catalytic" evidence="7">
    <location>
        <begin position="3"/>
        <end position="157"/>
    </location>
</feature>
<gene>
    <name evidence="9" type="ORF">HNP37_004282</name>
</gene>
<keyword evidence="10" id="KW-1185">Reference proteome</keyword>
<dbReference type="InterPro" id="IPR006118">
    <property type="entry name" value="Recombinase_CS"/>
</dbReference>
<evidence type="ECO:0000256" key="3">
    <source>
        <dbReference type="ARBA" id="ARBA00023172"/>
    </source>
</evidence>